<feature type="region of interest" description="Disordered" evidence="1">
    <location>
        <begin position="589"/>
        <end position="628"/>
    </location>
</feature>
<dbReference type="InterPro" id="IPR040564">
    <property type="entry name" value="CxC3-like"/>
</dbReference>
<feature type="domain" description="CxC3 like cysteine cluster" evidence="2">
    <location>
        <begin position="24"/>
        <end position="139"/>
    </location>
</feature>
<evidence type="ECO:0000313" key="3">
    <source>
        <dbReference type="EMBL" id="KAK4037135.1"/>
    </source>
</evidence>
<accession>A0ABR0B615</accession>
<evidence type="ECO:0000259" key="2">
    <source>
        <dbReference type="Pfam" id="PF18804"/>
    </source>
</evidence>
<protein>
    <recommendedName>
        <fullName evidence="2">CxC3 like cysteine cluster domain-containing protein</fullName>
    </recommendedName>
</protein>
<dbReference type="PANTHER" id="PTHR33104:SF2">
    <property type="entry name" value="CXC3 LIKE CYSTEINE CLUSTER DOMAIN-CONTAINING PROTEIN"/>
    <property type="match status" value="1"/>
</dbReference>
<evidence type="ECO:0000256" key="1">
    <source>
        <dbReference type="SAM" id="MobiDB-lite"/>
    </source>
</evidence>
<sequence>MNEFESRPLLTHEFYGVENRSINIGMRVFVPVRCRTEKCKKLGTKGTLVLVAGTKYCTVISGEGRFDLHCAAFKCSHCDGVMNAELEDYIGSGYWPGNPKTLGVFFTTSFLKLYFHLKNYLPGSSEYGLLKALGAFSADEGREHTISNAFSRASRMYYYVTHLVDRDIKKKRKLSCRACSNKCCAVHIDGNHKLVRRKSKLNQEELEKIATVVGKLKNKIKMDSVCGNSDFKAAKEVSTNRKNLATTGSVMMCCVHGCLLKGVDMTKGETYSHTLLLLEHIYGLQDADHANLFIVQDVSCKLDPWLKELARLDPGRFKALYEKTNFHLSRLHGQAHVWYCRVLNFGHWKEGACATLGEELEQLFSFFFSVWKLYEIHERSKQEFLTEAAYHWNQRKEHKMAYFITQKFVTALSRGDFYKKRLTSILAEQKTSIEDLPSILVDIQDEARDYLKNHTQAASHLTDKQMELEKAYFELLNIKDIIACVAQSCKWRTKLRRTQTRLRAKAKALIVEINEIIAAMPKEKKIRPVNEKDFEAGIFPWDSNDHQKARSSYDKGEIIMMSHEVCRLKRLHADASSFERYYQEDEVQLGDGTLFTEPAESENDSGDEDVTDEDVTDEDVIDDEEVED</sequence>
<dbReference type="Pfam" id="PF18804">
    <property type="entry name" value="CxC3"/>
    <property type="match status" value="1"/>
</dbReference>
<dbReference type="InterPro" id="IPR040521">
    <property type="entry name" value="KDZ"/>
</dbReference>
<dbReference type="PANTHER" id="PTHR33104">
    <property type="entry name" value="SI:DKEY-29D5.2"/>
    <property type="match status" value="1"/>
</dbReference>
<dbReference type="Proteomes" id="UP001234178">
    <property type="component" value="Unassembled WGS sequence"/>
</dbReference>
<proteinExistence type="predicted"/>
<dbReference type="Pfam" id="PF18758">
    <property type="entry name" value="KDZ"/>
    <property type="match status" value="1"/>
</dbReference>
<name>A0ABR0B615_9CRUS</name>
<keyword evidence="4" id="KW-1185">Reference proteome</keyword>
<dbReference type="EMBL" id="JAOYFB010000040">
    <property type="protein sequence ID" value="KAK4037135.1"/>
    <property type="molecule type" value="Genomic_DNA"/>
</dbReference>
<reference evidence="3 4" key="1">
    <citation type="journal article" date="2023" name="Nucleic Acids Res.">
        <title>The hologenome of Daphnia magna reveals possible DNA methylation and microbiome-mediated evolution of the host genome.</title>
        <authorList>
            <person name="Chaturvedi A."/>
            <person name="Li X."/>
            <person name="Dhandapani V."/>
            <person name="Marshall H."/>
            <person name="Kissane S."/>
            <person name="Cuenca-Cambronero M."/>
            <person name="Asole G."/>
            <person name="Calvet F."/>
            <person name="Ruiz-Romero M."/>
            <person name="Marangio P."/>
            <person name="Guigo R."/>
            <person name="Rago D."/>
            <person name="Mirbahai L."/>
            <person name="Eastwood N."/>
            <person name="Colbourne J.K."/>
            <person name="Zhou J."/>
            <person name="Mallon E."/>
            <person name="Orsini L."/>
        </authorList>
    </citation>
    <scope>NUCLEOTIDE SEQUENCE [LARGE SCALE GENOMIC DNA]</scope>
    <source>
        <strain evidence="3">LRV0_1</strain>
    </source>
</reference>
<gene>
    <name evidence="3" type="ORF">OUZ56_029175</name>
</gene>
<feature type="compositionally biased region" description="Acidic residues" evidence="1">
    <location>
        <begin position="599"/>
        <end position="628"/>
    </location>
</feature>
<evidence type="ECO:0000313" key="4">
    <source>
        <dbReference type="Proteomes" id="UP001234178"/>
    </source>
</evidence>
<organism evidence="3 4">
    <name type="scientific">Daphnia magna</name>
    <dbReference type="NCBI Taxonomy" id="35525"/>
    <lineage>
        <taxon>Eukaryota</taxon>
        <taxon>Metazoa</taxon>
        <taxon>Ecdysozoa</taxon>
        <taxon>Arthropoda</taxon>
        <taxon>Crustacea</taxon>
        <taxon>Branchiopoda</taxon>
        <taxon>Diplostraca</taxon>
        <taxon>Cladocera</taxon>
        <taxon>Anomopoda</taxon>
        <taxon>Daphniidae</taxon>
        <taxon>Daphnia</taxon>
    </lineage>
</organism>
<comment type="caution">
    <text evidence="3">The sequence shown here is derived from an EMBL/GenBank/DDBJ whole genome shotgun (WGS) entry which is preliminary data.</text>
</comment>